<evidence type="ECO:0000313" key="2">
    <source>
        <dbReference type="EMBL" id="MXO53603.1"/>
    </source>
</evidence>
<dbReference type="OrthoDB" id="7409891at2"/>
<sequence>MDIFDSAIFIAGAYGAISVGLSAALAKVSPSIGPKLRHAFAGTVPLAALLATRLTEADSVTLYGPDLLAAAGLMTLGVGASVATGRVLGSRRIAHQGEITR</sequence>
<protein>
    <submittedName>
        <fullName evidence="2">Uncharacterized protein</fullName>
    </submittedName>
</protein>
<organism evidence="2 3">
    <name type="scientific">Qipengyuania pelagi</name>
    <dbReference type="NCBI Taxonomy" id="994320"/>
    <lineage>
        <taxon>Bacteria</taxon>
        <taxon>Pseudomonadati</taxon>
        <taxon>Pseudomonadota</taxon>
        <taxon>Alphaproteobacteria</taxon>
        <taxon>Sphingomonadales</taxon>
        <taxon>Erythrobacteraceae</taxon>
        <taxon>Qipengyuania</taxon>
    </lineage>
</organism>
<comment type="caution">
    <text evidence="2">The sequence shown here is derived from an EMBL/GenBank/DDBJ whole genome shotgun (WGS) entry which is preliminary data.</text>
</comment>
<dbReference type="EMBL" id="WTYD01000001">
    <property type="protein sequence ID" value="MXO53603.1"/>
    <property type="molecule type" value="Genomic_DNA"/>
</dbReference>
<keyword evidence="1" id="KW-0472">Membrane</keyword>
<feature type="transmembrane region" description="Helical" evidence="1">
    <location>
        <begin position="6"/>
        <end position="26"/>
    </location>
</feature>
<feature type="transmembrane region" description="Helical" evidence="1">
    <location>
        <begin position="67"/>
        <end position="88"/>
    </location>
</feature>
<keyword evidence="1" id="KW-0812">Transmembrane</keyword>
<keyword evidence="1" id="KW-1133">Transmembrane helix</keyword>
<dbReference type="AlphaFoldDB" id="A0A844Y8J9"/>
<dbReference type="Proteomes" id="UP000430272">
    <property type="component" value="Unassembled WGS sequence"/>
</dbReference>
<evidence type="ECO:0000313" key="3">
    <source>
        <dbReference type="Proteomes" id="UP000430272"/>
    </source>
</evidence>
<keyword evidence="3" id="KW-1185">Reference proteome</keyword>
<dbReference type="RefSeq" id="WP_160660437.1">
    <property type="nucleotide sequence ID" value="NZ_BAABDV010000001.1"/>
</dbReference>
<accession>A0A844Y8J9</accession>
<name>A0A844Y8J9_9SPHN</name>
<evidence type="ECO:0000256" key="1">
    <source>
        <dbReference type="SAM" id="Phobius"/>
    </source>
</evidence>
<gene>
    <name evidence="2" type="ORF">GRI47_06200</name>
</gene>
<proteinExistence type="predicted"/>
<reference evidence="2 3" key="1">
    <citation type="submission" date="2019-12" db="EMBL/GenBank/DDBJ databases">
        <title>Genomic-based taxomic classification of the family Erythrobacteraceae.</title>
        <authorList>
            <person name="Xu L."/>
        </authorList>
    </citation>
    <scope>NUCLEOTIDE SEQUENCE [LARGE SCALE GENOMIC DNA]</scope>
    <source>
        <strain evidence="2 3">JCM 17468</strain>
    </source>
</reference>